<reference evidence="2 4" key="1">
    <citation type="submission" date="2018-01" db="EMBL/GenBank/DDBJ databases">
        <title>The complete genome sequence of Chromatium okenii LaCa, a purple sulfur bacterium with a turbulent life.</title>
        <authorList>
            <person name="Luedin S.M."/>
            <person name="Liechti N."/>
            <person name="Storelli N."/>
            <person name="Danza F."/>
            <person name="Wittwer M."/>
            <person name="Pothier J.F."/>
            <person name="Tonolla M.A."/>
        </authorList>
    </citation>
    <scope>NUCLEOTIDE SEQUENCE [LARGE SCALE GENOMIC DNA]</scope>
    <source>
        <strain evidence="2 4">LaCa</strain>
    </source>
</reference>
<proteinExistence type="predicted"/>
<dbReference type="AlphaFoldDB" id="A0A2S7XU89"/>
<keyword evidence="1" id="KW-0472">Membrane</keyword>
<organism evidence="2 4">
    <name type="scientific">Chromatium okenii</name>
    <dbReference type="NCBI Taxonomy" id="61644"/>
    <lineage>
        <taxon>Bacteria</taxon>
        <taxon>Pseudomonadati</taxon>
        <taxon>Pseudomonadota</taxon>
        <taxon>Gammaproteobacteria</taxon>
        <taxon>Chromatiales</taxon>
        <taxon>Chromatiaceae</taxon>
        <taxon>Chromatium</taxon>
    </lineage>
</organism>
<evidence type="ECO:0000313" key="4">
    <source>
        <dbReference type="Proteomes" id="UP000239936"/>
    </source>
</evidence>
<dbReference type="EMBL" id="PPGH01000014">
    <property type="protein sequence ID" value="PQJ97299.1"/>
    <property type="molecule type" value="Genomic_DNA"/>
</dbReference>
<keyword evidence="4" id="KW-1185">Reference proteome</keyword>
<evidence type="ECO:0000313" key="2">
    <source>
        <dbReference type="EMBL" id="PQJ97299.1"/>
    </source>
</evidence>
<dbReference type="OrthoDB" id="5767224at2"/>
<dbReference type="EMBL" id="PPGH01000013">
    <property type="protein sequence ID" value="PQJ97357.1"/>
    <property type="molecule type" value="Genomic_DNA"/>
</dbReference>
<feature type="transmembrane region" description="Helical" evidence="1">
    <location>
        <begin position="115"/>
        <end position="137"/>
    </location>
</feature>
<gene>
    <name evidence="3" type="ORF">CXB77_02175</name>
    <name evidence="2" type="ORF">CXB77_02730</name>
</gene>
<keyword evidence="1" id="KW-0812">Transmembrane</keyword>
<protein>
    <submittedName>
        <fullName evidence="2">Uncharacterized protein</fullName>
    </submittedName>
</protein>
<comment type="caution">
    <text evidence="2">The sequence shown here is derived from an EMBL/GenBank/DDBJ whole genome shotgun (WGS) entry which is preliminary data.</text>
</comment>
<name>A0A2S7XU89_9GAMM</name>
<dbReference type="Proteomes" id="UP000239936">
    <property type="component" value="Unassembled WGS sequence"/>
</dbReference>
<evidence type="ECO:0000256" key="1">
    <source>
        <dbReference type="SAM" id="Phobius"/>
    </source>
</evidence>
<evidence type="ECO:0000313" key="3">
    <source>
        <dbReference type="EMBL" id="PQJ97357.1"/>
    </source>
</evidence>
<accession>A0A2S7XU89</accession>
<keyword evidence="1" id="KW-1133">Transmembrane helix</keyword>
<sequence length="140" mass="15390">MNYAARMMWPEKSATWDYLGAAESLDDFAMMYATDKALAVGAEFVVIEKGGADSDIQFFKVSRADPYGLIPADPRVESGGSSVSATTATAATSQEFMQEQSIGEVWKAMYSNIFFFGRVSGTAFLVFLAFIGIAKWFDLW</sequence>